<dbReference type="Pfam" id="PF00026">
    <property type="entry name" value="Asp"/>
    <property type="match status" value="1"/>
</dbReference>
<protein>
    <submittedName>
        <fullName evidence="4">Acid protease</fullName>
    </submittedName>
</protein>
<evidence type="ECO:0000256" key="2">
    <source>
        <dbReference type="SAM" id="SignalP"/>
    </source>
</evidence>
<dbReference type="InterPro" id="IPR021109">
    <property type="entry name" value="Peptidase_aspartic_dom_sf"/>
</dbReference>
<dbReference type="GO" id="GO:0006508">
    <property type="term" value="P:proteolysis"/>
    <property type="evidence" value="ECO:0007669"/>
    <property type="project" value="UniProtKB-KW"/>
</dbReference>
<proteinExistence type="inferred from homology"/>
<dbReference type="GO" id="GO:0008233">
    <property type="term" value="F:peptidase activity"/>
    <property type="evidence" value="ECO:0007669"/>
    <property type="project" value="UniProtKB-KW"/>
</dbReference>
<evidence type="ECO:0000313" key="5">
    <source>
        <dbReference type="Proteomes" id="UP001396898"/>
    </source>
</evidence>
<evidence type="ECO:0000259" key="3">
    <source>
        <dbReference type="PROSITE" id="PS51767"/>
    </source>
</evidence>
<organism evidence="4 5">
    <name type="scientific">Apiospora marii</name>
    <dbReference type="NCBI Taxonomy" id="335849"/>
    <lineage>
        <taxon>Eukaryota</taxon>
        <taxon>Fungi</taxon>
        <taxon>Dikarya</taxon>
        <taxon>Ascomycota</taxon>
        <taxon>Pezizomycotina</taxon>
        <taxon>Sordariomycetes</taxon>
        <taxon>Xylariomycetidae</taxon>
        <taxon>Amphisphaeriales</taxon>
        <taxon>Apiosporaceae</taxon>
        <taxon>Apiospora</taxon>
    </lineage>
</organism>
<sequence>MFGLLLILLLPALGLAASLADLVQSSDVDATSGQARPPLNLGSPSQTVEVVVDTASFELYVNPDCARAANPSFCSSAGRYEAMDSGTSENLTMRFGVSFGTGGYAGTYFCDTLSLGDDDWPVTGQQFGVATASAYVWAGMIGLGYGEGYNTHYPTMLDRLVEDEYISQRVFSVGLGGEGDGNSDIIFGGVDYHKFEGWMEPVEIWPSPDEQMEQFGQVGYWVNLTSLAHTRPSAEATEQLTPAGFTRMMLLDTGSTFSYMDADIVAALAEQFGATLDDKQGIYYVSCSYDDEDDEDGSGGGHVHFGFNQGGVVIDVQYADFVIDLGGRCALGVQPAEVGTATWVLGDTFIRGAYNIVVFDQYYDAVWLANYRPCGEEAVADLGEDPGEQLWSEIYGGC</sequence>
<dbReference type="PANTHER" id="PTHR47966:SF65">
    <property type="entry name" value="ASPARTIC-TYPE ENDOPEPTIDASE"/>
    <property type="match status" value="1"/>
</dbReference>
<keyword evidence="4" id="KW-0378">Hydrolase</keyword>
<reference evidence="4 5" key="1">
    <citation type="submission" date="2023-01" db="EMBL/GenBank/DDBJ databases">
        <title>Analysis of 21 Apiospora genomes using comparative genomics revels a genus with tremendous synthesis potential of carbohydrate active enzymes and secondary metabolites.</title>
        <authorList>
            <person name="Sorensen T."/>
        </authorList>
    </citation>
    <scope>NUCLEOTIDE SEQUENCE [LARGE SCALE GENOMIC DNA]</scope>
    <source>
        <strain evidence="4 5">CBS 20057</strain>
    </source>
</reference>
<name>A0ABR1RFI5_9PEZI</name>
<dbReference type="Proteomes" id="UP001396898">
    <property type="component" value="Unassembled WGS sequence"/>
</dbReference>
<dbReference type="PROSITE" id="PS51767">
    <property type="entry name" value="PEPTIDASE_A1"/>
    <property type="match status" value="1"/>
</dbReference>
<dbReference type="PANTHER" id="PTHR47966">
    <property type="entry name" value="BETA-SITE APP-CLEAVING ENZYME, ISOFORM A-RELATED"/>
    <property type="match status" value="1"/>
</dbReference>
<dbReference type="EMBL" id="JAQQWI010000016">
    <property type="protein sequence ID" value="KAK8009369.1"/>
    <property type="molecule type" value="Genomic_DNA"/>
</dbReference>
<evidence type="ECO:0000313" key="4">
    <source>
        <dbReference type="EMBL" id="KAK8009369.1"/>
    </source>
</evidence>
<dbReference type="Gene3D" id="2.40.70.10">
    <property type="entry name" value="Acid Proteases"/>
    <property type="match status" value="2"/>
</dbReference>
<comment type="similarity">
    <text evidence="1">Belongs to the peptidase A1 family.</text>
</comment>
<dbReference type="PRINTS" id="PR00792">
    <property type="entry name" value="PEPSIN"/>
</dbReference>
<dbReference type="SUPFAM" id="SSF50630">
    <property type="entry name" value="Acid proteases"/>
    <property type="match status" value="1"/>
</dbReference>
<gene>
    <name evidence="4" type="ORF">PG991_011920</name>
</gene>
<accession>A0ABR1RFI5</accession>
<comment type="caution">
    <text evidence="4">The sequence shown here is derived from an EMBL/GenBank/DDBJ whole genome shotgun (WGS) entry which is preliminary data.</text>
</comment>
<dbReference type="InterPro" id="IPR033121">
    <property type="entry name" value="PEPTIDASE_A1"/>
</dbReference>
<feature type="chain" id="PRO_5047129842" evidence="2">
    <location>
        <begin position="17"/>
        <end position="398"/>
    </location>
</feature>
<keyword evidence="2" id="KW-0732">Signal</keyword>
<keyword evidence="4" id="KW-0645">Protease</keyword>
<feature type="domain" description="Peptidase A1" evidence="3">
    <location>
        <begin position="35"/>
        <end position="369"/>
    </location>
</feature>
<feature type="signal peptide" evidence="2">
    <location>
        <begin position="1"/>
        <end position="16"/>
    </location>
</feature>
<keyword evidence="5" id="KW-1185">Reference proteome</keyword>
<evidence type="ECO:0000256" key="1">
    <source>
        <dbReference type="ARBA" id="ARBA00007447"/>
    </source>
</evidence>
<dbReference type="InterPro" id="IPR001461">
    <property type="entry name" value="Aspartic_peptidase_A1"/>
</dbReference>